<dbReference type="GO" id="GO:0022857">
    <property type="term" value="F:transmembrane transporter activity"/>
    <property type="evidence" value="ECO:0007669"/>
    <property type="project" value="UniProtKB-UniRule"/>
</dbReference>
<comment type="caution">
    <text evidence="5">The sequence shown here is derived from an EMBL/GenBank/DDBJ whole genome shotgun (WGS) entry which is preliminary data.</text>
</comment>
<dbReference type="Gene3D" id="3.30.420.40">
    <property type="match status" value="1"/>
</dbReference>
<dbReference type="PRINTS" id="PR00301">
    <property type="entry name" value="HEATSHOCK70"/>
</dbReference>
<dbReference type="GO" id="GO:0005524">
    <property type="term" value="F:ATP binding"/>
    <property type="evidence" value="ECO:0007669"/>
    <property type="project" value="UniProtKB-KW"/>
</dbReference>
<dbReference type="GO" id="GO:0005886">
    <property type="term" value="C:plasma membrane"/>
    <property type="evidence" value="ECO:0007669"/>
    <property type="project" value="UniProtKB-SubCell"/>
</dbReference>
<feature type="transmembrane region" description="Helical" evidence="4">
    <location>
        <begin position="248"/>
        <end position="270"/>
    </location>
</feature>
<keyword evidence="3" id="KW-0067">ATP-binding</keyword>
<dbReference type="InterPro" id="IPR018181">
    <property type="entry name" value="Heat_shock_70_CS"/>
</dbReference>
<dbReference type="GO" id="GO:0015740">
    <property type="term" value="P:C4-dicarboxylate transport"/>
    <property type="evidence" value="ECO:0007669"/>
    <property type="project" value="TreeGrafter"/>
</dbReference>
<name>A0A3M5DPA5_PSEAI</name>
<evidence type="ECO:0000256" key="4">
    <source>
        <dbReference type="SAM" id="Phobius"/>
    </source>
</evidence>
<dbReference type="InterPro" id="IPR013126">
    <property type="entry name" value="Hsp_70_fam"/>
</dbReference>
<protein>
    <recommendedName>
        <fullName evidence="7">Hsp70 family protein</fullName>
    </recommendedName>
</protein>
<evidence type="ECO:0008006" key="7">
    <source>
        <dbReference type="Google" id="ProtNLM"/>
    </source>
</evidence>
<proteinExistence type="inferred from homology"/>
<evidence type="ECO:0000313" key="6">
    <source>
        <dbReference type="Proteomes" id="UP000270834"/>
    </source>
</evidence>
<dbReference type="PANTHER" id="PTHR35011">
    <property type="entry name" value="2,3-DIKETO-L-GULONATE TRAP TRANSPORTER SMALL PERMEASE PROTEIN YIAM"/>
    <property type="match status" value="1"/>
</dbReference>
<sequence>MNPSTAARALGIDFGTSNSTVGWWRPEVEPLIELEDGKITLPSVVFFNVEERRPVYGRQALGEYLEGYEGRLMRSLKSLLGSKLLKSETTVLGSALPFKDLLGLFIGQLKARGEAAAGQAFDAVVLGRPVFFVDDDPEADREAQDTLVQVANKLGFKEVSFQYEPIAAAFDYERCIQREELVLIVDIGGGTSDFSLVRLAPRPLQRLIGILACLCCLGYAGLFMVASYDWVKTLFVAGIGAEDLDHFGILQAYIAVVVPVGFGLVLLRYLEILVNLLRGRQLGLGLADEAAEASKLAGEEAGENRP</sequence>
<dbReference type="InterPro" id="IPR007387">
    <property type="entry name" value="TRAP_DctQ"/>
</dbReference>
<dbReference type="AlphaFoldDB" id="A0A3M5DPA5"/>
<dbReference type="EMBL" id="RBSQ01000833">
    <property type="protein sequence ID" value="RMS51766.1"/>
    <property type="molecule type" value="Genomic_DNA"/>
</dbReference>
<reference evidence="5 6" key="1">
    <citation type="submission" date="2018-08" db="EMBL/GenBank/DDBJ databases">
        <title>Recombination of ecologically and evolutionarily significant loci maintains genetic cohesion in the Pseudomonas syringae species complex.</title>
        <authorList>
            <person name="Dillon M."/>
            <person name="Thakur S."/>
            <person name="Almeida R.N.D."/>
            <person name="Weir B.S."/>
            <person name="Guttman D.S."/>
        </authorList>
    </citation>
    <scope>NUCLEOTIDE SEQUENCE [LARGE SCALE GENOMIC DNA]</scope>
    <source>
        <strain evidence="5 6">ICMP 7846</strain>
    </source>
</reference>
<keyword evidence="4" id="KW-1133">Transmembrane helix</keyword>
<dbReference type="Pfam" id="PF00012">
    <property type="entry name" value="HSP70"/>
    <property type="match status" value="1"/>
</dbReference>
<gene>
    <name evidence="5" type="ORF">ALP65_00322</name>
</gene>
<dbReference type="PANTHER" id="PTHR35011:SF2">
    <property type="entry name" value="2,3-DIKETO-L-GULONATE TRAP TRANSPORTER SMALL PERMEASE PROTEIN YIAM"/>
    <property type="match status" value="1"/>
</dbReference>
<dbReference type="GO" id="GO:0140662">
    <property type="term" value="F:ATP-dependent protein folding chaperone"/>
    <property type="evidence" value="ECO:0007669"/>
    <property type="project" value="InterPro"/>
</dbReference>
<accession>A0A3M5DPA5</accession>
<organism evidence="5 6">
    <name type="scientific">Pseudomonas aeruginosa</name>
    <dbReference type="NCBI Taxonomy" id="287"/>
    <lineage>
        <taxon>Bacteria</taxon>
        <taxon>Pseudomonadati</taxon>
        <taxon>Pseudomonadota</taxon>
        <taxon>Gammaproteobacteria</taxon>
        <taxon>Pseudomonadales</taxon>
        <taxon>Pseudomonadaceae</taxon>
        <taxon>Pseudomonas</taxon>
    </lineage>
</organism>
<evidence type="ECO:0000313" key="5">
    <source>
        <dbReference type="EMBL" id="RMS51766.1"/>
    </source>
</evidence>
<evidence type="ECO:0000256" key="2">
    <source>
        <dbReference type="ARBA" id="ARBA00022741"/>
    </source>
</evidence>
<evidence type="ECO:0000256" key="3">
    <source>
        <dbReference type="ARBA" id="ARBA00022840"/>
    </source>
</evidence>
<keyword evidence="4" id="KW-0472">Membrane</keyword>
<dbReference type="PROSITE" id="PS00329">
    <property type="entry name" value="HSP70_2"/>
    <property type="match status" value="1"/>
</dbReference>
<keyword evidence="2" id="KW-0547">Nucleotide-binding</keyword>
<feature type="transmembrane region" description="Helical" evidence="4">
    <location>
        <begin position="207"/>
        <end position="228"/>
    </location>
</feature>
<dbReference type="InterPro" id="IPR043129">
    <property type="entry name" value="ATPase_NBD"/>
</dbReference>
<comment type="similarity">
    <text evidence="1">Belongs to the heat shock protein 70 family.</text>
</comment>
<keyword evidence="4" id="KW-0812">Transmembrane</keyword>
<dbReference type="SUPFAM" id="SSF53067">
    <property type="entry name" value="Actin-like ATPase domain"/>
    <property type="match status" value="1"/>
</dbReference>
<evidence type="ECO:0000256" key="1">
    <source>
        <dbReference type="ARBA" id="ARBA00007381"/>
    </source>
</evidence>
<dbReference type="Proteomes" id="UP000270834">
    <property type="component" value="Unassembled WGS sequence"/>
</dbReference>